<name>A0A8H4QHC2_9HELO</name>
<feature type="region of interest" description="Disordered" evidence="1">
    <location>
        <begin position="247"/>
        <end position="268"/>
    </location>
</feature>
<organism evidence="2 3">
    <name type="scientific">Cudoniella acicularis</name>
    <dbReference type="NCBI Taxonomy" id="354080"/>
    <lineage>
        <taxon>Eukaryota</taxon>
        <taxon>Fungi</taxon>
        <taxon>Dikarya</taxon>
        <taxon>Ascomycota</taxon>
        <taxon>Pezizomycotina</taxon>
        <taxon>Leotiomycetes</taxon>
        <taxon>Helotiales</taxon>
        <taxon>Tricladiaceae</taxon>
        <taxon>Cudoniella</taxon>
    </lineage>
</organism>
<comment type="caution">
    <text evidence="2">The sequence shown here is derived from an EMBL/GenBank/DDBJ whole genome shotgun (WGS) entry which is preliminary data.</text>
</comment>
<dbReference type="EMBL" id="JAAMPI010002624">
    <property type="protein sequence ID" value="KAF4610402.1"/>
    <property type="molecule type" value="Genomic_DNA"/>
</dbReference>
<evidence type="ECO:0000313" key="2">
    <source>
        <dbReference type="EMBL" id="KAF4610402.1"/>
    </source>
</evidence>
<evidence type="ECO:0000313" key="3">
    <source>
        <dbReference type="Proteomes" id="UP000566819"/>
    </source>
</evidence>
<evidence type="ECO:0000256" key="1">
    <source>
        <dbReference type="SAM" id="MobiDB-lite"/>
    </source>
</evidence>
<sequence length="330" mass="38309">MGPPRQPVRIVLDEYGREYIDPASVAPPRESVAPPVRYREPEVVYDRGPVRTVSGRPPVETFEEDGVIYRRASPGPAAPRRVVTQPEYAMPPPPDYRSYREREYSVRPTMAPPGEEYIQIRGGTERRQVVQYEEAPREYVSRSYGVREEPTREYATRAPVIRDEPPREYAARAMSVRPEAVRYEVREEAARGYPARAPSMRPEAIRYEVRDEVPREYEPRAASRHPEPVRYEREYIGRLQSVRPEVPPREYAGSVHPEARREVQQSERGFSVVPVESMSRREVVPAPTGERYYEEVPGRRPAEVAFIERPRARESSVLVYADDVRREVYR</sequence>
<dbReference type="OrthoDB" id="5333304at2759"/>
<feature type="compositionally biased region" description="Low complexity" evidence="1">
    <location>
        <begin position="70"/>
        <end position="81"/>
    </location>
</feature>
<feature type="region of interest" description="Disordered" evidence="1">
    <location>
        <begin position="139"/>
        <end position="160"/>
    </location>
</feature>
<accession>A0A8H4QHC2</accession>
<dbReference type="AlphaFoldDB" id="A0A8H4QHC2"/>
<dbReference type="Proteomes" id="UP000566819">
    <property type="component" value="Unassembled WGS sequence"/>
</dbReference>
<gene>
    <name evidence="2" type="ORF">G7Y89_g15717</name>
</gene>
<protein>
    <submittedName>
        <fullName evidence="2">Uncharacterized protein</fullName>
    </submittedName>
</protein>
<feature type="region of interest" description="Disordered" evidence="1">
    <location>
        <begin position="65"/>
        <end position="99"/>
    </location>
</feature>
<keyword evidence="3" id="KW-1185">Reference proteome</keyword>
<proteinExistence type="predicted"/>
<reference evidence="2 3" key="1">
    <citation type="submission" date="2020-03" db="EMBL/GenBank/DDBJ databases">
        <title>Draft Genome Sequence of Cudoniella acicularis.</title>
        <authorList>
            <person name="Buettner E."/>
            <person name="Kellner H."/>
        </authorList>
    </citation>
    <scope>NUCLEOTIDE SEQUENCE [LARGE SCALE GENOMIC DNA]</scope>
    <source>
        <strain evidence="2 3">DSM 108380</strain>
    </source>
</reference>